<reference evidence="8" key="1">
    <citation type="submission" date="2025-08" db="UniProtKB">
        <authorList>
            <consortium name="RefSeq"/>
        </authorList>
    </citation>
    <scope>IDENTIFICATION</scope>
</reference>
<feature type="domain" description="Gnk2-homologous" evidence="6">
    <location>
        <begin position="97"/>
        <end position="199"/>
    </location>
</feature>
<dbReference type="GO" id="GO:0005576">
    <property type="term" value="C:extracellular region"/>
    <property type="evidence" value="ECO:0007669"/>
    <property type="project" value="UniProtKB-SubCell"/>
</dbReference>
<dbReference type="PANTHER" id="PTHR32411:SF55">
    <property type="entry name" value="CYSTEINE-RICH REPEAT SECRETORY PROTEIN 55"/>
    <property type="match status" value="1"/>
</dbReference>
<name>A0AB40BPZ1_DIOCR</name>
<proteinExistence type="inferred from homology"/>
<gene>
    <name evidence="8" type="primary">LOC120264929</name>
</gene>
<evidence type="ECO:0000259" key="6">
    <source>
        <dbReference type="PROSITE" id="PS51473"/>
    </source>
</evidence>
<dbReference type="Pfam" id="PF01657">
    <property type="entry name" value="Stress-antifung"/>
    <property type="match status" value="2"/>
</dbReference>
<dbReference type="AlphaFoldDB" id="A0AB40BPZ1"/>
<dbReference type="RefSeq" id="XP_039128757.1">
    <property type="nucleotide sequence ID" value="XM_039272823.1"/>
</dbReference>
<evidence type="ECO:0000256" key="5">
    <source>
        <dbReference type="ARBA" id="ARBA00038515"/>
    </source>
</evidence>
<comment type="similarity">
    <text evidence="5">Belongs to the cysteine-rich repeat secretory protein family.</text>
</comment>
<evidence type="ECO:0000313" key="8">
    <source>
        <dbReference type="RefSeq" id="XP_039128757.1"/>
    </source>
</evidence>
<evidence type="ECO:0000256" key="1">
    <source>
        <dbReference type="ARBA" id="ARBA00004613"/>
    </source>
</evidence>
<dbReference type="PANTHER" id="PTHR32411">
    <property type="entry name" value="CYSTEINE-RICH REPEAT SECRETORY PROTEIN 38-RELATED"/>
    <property type="match status" value="1"/>
</dbReference>
<dbReference type="InterPro" id="IPR050581">
    <property type="entry name" value="CRR_secretory_protein"/>
</dbReference>
<dbReference type="CDD" id="cd23509">
    <property type="entry name" value="Gnk2-like"/>
    <property type="match status" value="2"/>
</dbReference>
<keyword evidence="4" id="KW-0677">Repeat</keyword>
<evidence type="ECO:0000256" key="4">
    <source>
        <dbReference type="ARBA" id="ARBA00022737"/>
    </source>
</evidence>
<keyword evidence="7" id="KW-1185">Reference proteome</keyword>
<evidence type="ECO:0000256" key="3">
    <source>
        <dbReference type="ARBA" id="ARBA00022729"/>
    </source>
</evidence>
<sequence length="333" mass="36990">MHTSCNPFKCINTINLLPCFHVQSYTLAPMGITFFACIVTTHDFPSHFHSQWTCGTTMQVNIKTSLEPSETQKLERNTMALLLYHLLLFSLIFNLTTSDDPIGQYCDNSFTNKKLNQSINTVLTDLSTKASIGGFATSSSGQGLSLVYGLAQCRGDVSKDDCSACLTNASIALPKLCPSEADARLWYDYCFIRYNTKNFIGDSDTSFAIILYNVENVTDSEGFDEEVGSLMRKVRALAVKPGNGEFGRGTSVFNPFITIYALAQCTKDLQPLTCAQCLSSAVEKFPDYCTHRKGCRVLYSTCIVRYEIYPFFFPPGLSHAGNDHHYLMTSLHA</sequence>
<accession>A0AB40BPZ1</accession>
<dbReference type="Proteomes" id="UP001515500">
    <property type="component" value="Chromosome 7"/>
</dbReference>
<keyword evidence="2" id="KW-0964">Secreted</keyword>
<dbReference type="GeneID" id="120264929"/>
<organism evidence="7 8">
    <name type="scientific">Dioscorea cayennensis subsp. rotundata</name>
    <name type="common">White Guinea yam</name>
    <name type="synonym">Dioscorea rotundata</name>
    <dbReference type="NCBI Taxonomy" id="55577"/>
    <lineage>
        <taxon>Eukaryota</taxon>
        <taxon>Viridiplantae</taxon>
        <taxon>Streptophyta</taxon>
        <taxon>Embryophyta</taxon>
        <taxon>Tracheophyta</taxon>
        <taxon>Spermatophyta</taxon>
        <taxon>Magnoliopsida</taxon>
        <taxon>Liliopsida</taxon>
        <taxon>Dioscoreales</taxon>
        <taxon>Dioscoreaceae</taxon>
        <taxon>Dioscorea</taxon>
    </lineage>
</organism>
<feature type="domain" description="Gnk2-homologous" evidence="6">
    <location>
        <begin position="205"/>
        <end position="311"/>
    </location>
</feature>
<dbReference type="InterPro" id="IPR002902">
    <property type="entry name" value="GNK2"/>
</dbReference>
<evidence type="ECO:0000256" key="2">
    <source>
        <dbReference type="ARBA" id="ARBA00022525"/>
    </source>
</evidence>
<keyword evidence="3" id="KW-0732">Signal</keyword>
<comment type="subcellular location">
    <subcellularLocation>
        <location evidence="1">Secreted</location>
    </subcellularLocation>
</comment>
<protein>
    <submittedName>
        <fullName evidence="8">Cysteine-rich repeat secretory protein 55-like</fullName>
    </submittedName>
</protein>
<dbReference type="PROSITE" id="PS51473">
    <property type="entry name" value="GNK2"/>
    <property type="match status" value="2"/>
</dbReference>
<dbReference type="InterPro" id="IPR038408">
    <property type="entry name" value="GNK2_sf"/>
</dbReference>
<dbReference type="FunFam" id="3.30.430.20:FF:000002">
    <property type="entry name" value="Cysteine-rich receptor-like protein kinase 10"/>
    <property type="match status" value="1"/>
</dbReference>
<dbReference type="Gene3D" id="3.30.430.20">
    <property type="entry name" value="Gnk2 domain, C-X8-C-X2-C motif"/>
    <property type="match status" value="2"/>
</dbReference>
<evidence type="ECO:0000313" key="7">
    <source>
        <dbReference type="Proteomes" id="UP001515500"/>
    </source>
</evidence>